<proteinExistence type="inferred from homology"/>
<dbReference type="Pfam" id="PF13508">
    <property type="entry name" value="Acetyltransf_7"/>
    <property type="match status" value="1"/>
</dbReference>
<feature type="binding site" evidence="4">
    <location>
        <begin position="78"/>
        <end position="80"/>
    </location>
    <ligand>
        <name>acetyl-CoA</name>
        <dbReference type="ChEBI" id="CHEBI:57288"/>
        <label>1</label>
    </ligand>
</feature>
<comment type="similarity">
    <text evidence="4">Belongs to the acetyltransferase family. MshD subfamily.</text>
</comment>
<keyword evidence="3 4" id="KW-0012">Acyltransferase</keyword>
<dbReference type="InterPro" id="IPR017813">
    <property type="entry name" value="Mycothiol_AcTrfase"/>
</dbReference>
<accession>A0A8I1LBB5</accession>
<comment type="caution">
    <text evidence="4">Lacks conserved residue(s) required for the propagation of feature annotation.</text>
</comment>
<dbReference type="GO" id="GO:0010125">
    <property type="term" value="P:mycothiol biosynthetic process"/>
    <property type="evidence" value="ECO:0007669"/>
    <property type="project" value="UniProtKB-UniRule"/>
</dbReference>
<reference evidence="6 7" key="1">
    <citation type="submission" date="2020-12" db="EMBL/GenBank/DDBJ databases">
        <title>Draft genome sequence of the commensal strain Corynebacterium tuberculostearicum MFP09/CIP 102622 isolated from human skin.</title>
        <authorList>
            <person name="Boukerb A.M."/>
            <person name="Janvier X."/>
            <person name="Feuilloley M.G.J."/>
            <person name="Groboillot A."/>
        </authorList>
    </citation>
    <scope>NUCLEOTIDE SEQUENCE [LARGE SCALE GENOMIC DNA]</scope>
    <source>
        <strain evidence="6 7">CIP 102622</strain>
    </source>
</reference>
<keyword evidence="2 4" id="KW-0677">Repeat</keyword>
<dbReference type="AlphaFoldDB" id="A0A8I1LBB5"/>
<feature type="binding site" evidence="4">
    <location>
        <begin position="280"/>
        <end position="285"/>
    </location>
    <ligand>
        <name>acetyl-CoA</name>
        <dbReference type="ChEBI" id="CHEBI:57288"/>
        <label>2</label>
    </ligand>
</feature>
<dbReference type="InterPro" id="IPR016181">
    <property type="entry name" value="Acyl_CoA_acyltransferase"/>
</dbReference>
<gene>
    <name evidence="4 6" type="primary">mshD</name>
    <name evidence="6" type="ORF">JDP02_06035</name>
</gene>
<dbReference type="RefSeq" id="WP_200435777.1">
    <property type="nucleotide sequence ID" value="NZ_JAEHFL010000007.1"/>
</dbReference>
<dbReference type="InterPro" id="IPR050832">
    <property type="entry name" value="Bact_Acetyltransf"/>
</dbReference>
<dbReference type="InterPro" id="IPR000182">
    <property type="entry name" value="GNAT_dom"/>
</dbReference>
<evidence type="ECO:0000256" key="4">
    <source>
        <dbReference type="HAMAP-Rule" id="MF_01698"/>
    </source>
</evidence>
<feature type="binding site" evidence="4">
    <location>
        <position position="184"/>
    </location>
    <ligand>
        <name>1D-myo-inositol 2-(L-cysteinylamino)-2-deoxy-alpha-D-glucopyranoside</name>
        <dbReference type="ChEBI" id="CHEBI:58887"/>
    </ligand>
</feature>
<comment type="function">
    <text evidence="4">Catalyzes the transfer of acetyl from acetyl-CoA to desacetylmycothiol (Cys-GlcN-Ins) to form mycothiol.</text>
</comment>
<feature type="domain" description="N-acetyltransferase" evidence="5">
    <location>
        <begin position="164"/>
        <end position="305"/>
    </location>
</feature>
<dbReference type="NCBIfam" id="TIGR03448">
    <property type="entry name" value="mycothiol_MshD"/>
    <property type="match status" value="1"/>
</dbReference>
<evidence type="ECO:0000256" key="1">
    <source>
        <dbReference type="ARBA" id="ARBA00022679"/>
    </source>
</evidence>
<evidence type="ECO:0000313" key="7">
    <source>
        <dbReference type="Proteomes" id="UP000603369"/>
    </source>
</evidence>
<comment type="catalytic activity">
    <reaction evidence="4">
        <text>1D-myo-inositol 2-(L-cysteinylamino)-2-deoxy-alpha-D-glucopyranoside + acetyl-CoA = mycothiol + CoA + H(+)</text>
        <dbReference type="Rhea" id="RHEA:26172"/>
        <dbReference type="ChEBI" id="CHEBI:15378"/>
        <dbReference type="ChEBI" id="CHEBI:16768"/>
        <dbReference type="ChEBI" id="CHEBI:57287"/>
        <dbReference type="ChEBI" id="CHEBI:57288"/>
        <dbReference type="ChEBI" id="CHEBI:58887"/>
        <dbReference type="EC" id="2.3.1.189"/>
    </reaction>
</comment>
<dbReference type="PANTHER" id="PTHR43877">
    <property type="entry name" value="AMINOALKYLPHOSPHONATE N-ACETYLTRANSFERASE-RELATED-RELATED"/>
    <property type="match status" value="1"/>
</dbReference>
<dbReference type="SUPFAM" id="SSF55729">
    <property type="entry name" value="Acyl-CoA N-acyltransferases (Nat)"/>
    <property type="match status" value="2"/>
</dbReference>
<feature type="binding site" evidence="4">
    <location>
        <position position="237"/>
    </location>
    <ligand>
        <name>1D-myo-inositol 2-(L-cysteinylamino)-2-deoxy-alpha-D-glucopyranoside</name>
        <dbReference type="ChEBI" id="CHEBI:58887"/>
    </ligand>
</feature>
<dbReference type="Proteomes" id="UP000603369">
    <property type="component" value="Unassembled WGS sequence"/>
</dbReference>
<evidence type="ECO:0000256" key="2">
    <source>
        <dbReference type="ARBA" id="ARBA00022737"/>
    </source>
</evidence>
<sequence length="305" mass="33778">MTSNAFKITEEKLPDAAELARRVKALAEQAERQDGMAPLSEQFLNGLSDSRLQHRHLVAWAGEEPCGVASLEGSTAELFIAPDFRGQGYGAALYDAAAKTPNLQAWAHGNLPAAQALAHSRDLQVTRKLVVMGIGGEELAAAARPEGLPLTALNYTEAVDKWGTDFVEEQWLKVNNEAFSWHPEQGGWDLDRLHRGMEADWFDPADLLFLWDMADEPALAGFHWTKWHAEETPGFGEVYVVGLAEDYRGKKLGGPLLQIGLRRMVEKGAQRVILYVEADNDPALKAYERLGFEVDEEHVVWGVCD</sequence>
<feature type="binding site" evidence="4">
    <location>
        <position position="226"/>
    </location>
    <ligand>
        <name>1D-myo-inositol 2-(L-cysteinylamino)-2-deoxy-alpha-D-glucopyranoside</name>
        <dbReference type="ChEBI" id="CHEBI:58887"/>
    </ligand>
</feature>
<dbReference type="CDD" id="cd04301">
    <property type="entry name" value="NAT_SF"/>
    <property type="match status" value="2"/>
</dbReference>
<comment type="subunit">
    <text evidence="4">Monomer.</text>
</comment>
<keyword evidence="7" id="KW-1185">Reference proteome</keyword>
<dbReference type="PROSITE" id="PS51186">
    <property type="entry name" value="GNAT"/>
    <property type="match status" value="2"/>
</dbReference>
<dbReference type="EC" id="2.3.1.189" evidence="4"/>
<dbReference type="HAMAP" id="MF_01698">
    <property type="entry name" value="MshD"/>
    <property type="match status" value="1"/>
</dbReference>
<feature type="binding site" evidence="4">
    <location>
        <begin position="241"/>
        <end position="243"/>
    </location>
    <ligand>
        <name>acetyl-CoA</name>
        <dbReference type="ChEBI" id="CHEBI:57288"/>
        <label>2</label>
    </ligand>
</feature>
<comment type="caution">
    <text evidence="6">The sequence shown here is derived from an EMBL/GenBank/DDBJ whole genome shotgun (WGS) entry which is preliminary data.</text>
</comment>
<protein>
    <recommendedName>
        <fullName evidence="4">Mycothiol acetyltransferase</fullName>
        <shortName evidence="4">MSH acetyltransferase</shortName>
        <ecNumber evidence="4">2.3.1.189</ecNumber>
    </recommendedName>
    <alternativeName>
        <fullName evidence="4">Mycothiol synthase</fullName>
    </alternativeName>
</protein>
<evidence type="ECO:0000313" key="6">
    <source>
        <dbReference type="EMBL" id="MBK3428075.1"/>
    </source>
</evidence>
<feature type="binding site" evidence="4">
    <location>
        <position position="41"/>
    </location>
    <ligand>
        <name>1D-myo-inositol 2-(L-cysteinylamino)-2-deoxy-alpha-D-glucopyranoside</name>
        <dbReference type="ChEBI" id="CHEBI:58887"/>
    </ligand>
</feature>
<dbReference type="EMBL" id="JAEHFL010000007">
    <property type="protein sequence ID" value="MBK3428075.1"/>
    <property type="molecule type" value="Genomic_DNA"/>
</dbReference>
<dbReference type="Gene3D" id="3.40.630.30">
    <property type="match status" value="1"/>
</dbReference>
<dbReference type="GO" id="GO:0035447">
    <property type="term" value="F:mycothiol synthase activity"/>
    <property type="evidence" value="ECO:0007669"/>
    <property type="project" value="UniProtKB-UniRule"/>
</dbReference>
<keyword evidence="1 4" id="KW-0808">Transferase</keyword>
<evidence type="ECO:0000256" key="3">
    <source>
        <dbReference type="ARBA" id="ARBA00023315"/>
    </source>
</evidence>
<dbReference type="PIRSF" id="PIRSF021524">
    <property type="entry name" value="MSH_acetyltransferase"/>
    <property type="match status" value="1"/>
</dbReference>
<organism evidence="6 7">
    <name type="scientific">Corynebacterium tuberculostearicum</name>
    <dbReference type="NCBI Taxonomy" id="38304"/>
    <lineage>
        <taxon>Bacteria</taxon>
        <taxon>Bacillati</taxon>
        <taxon>Actinomycetota</taxon>
        <taxon>Actinomycetes</taxon>
        <taxon>Mycobacteriales</taxon>
        <taxon>Corynebacteriaceae</taxon>
        <taxon>Corynebacterium</taxon>
    </lineage>
</organism>
<feature type="domain" description="N-acetyltransferase" evidence="5">
    <location>
        <begin position="3"/>
        <end position="160"/>
    </location>
</feature>
<feature type="binding site" evidence="4">
    <location>
        <position position="275"/>
    </location>
    <ligand>
        <name>1D-myo-inositol 2-(L-cysteinylamino)-2-deoxy-alpha-D-glucopyranoside</name>
        <dbReference type="ChEBI" id="CHEBI:58887"/>
    </ligand>
</feature>
<name>A0A8I1LBB5_9CORY</name>
<evidence type="ECO:0000259" key="5">
    <source>
        <dbReference type="PROSITE" id="PS51186"/>
    </source>
</evidence>
<dbReference type="Pfam" id="PF00583">
    <property type="entry name" value="Acetyltransf_1"/>
    <property type="match status" value="1"/>
</dbReference>